<gene>
    <name evidence="1" type="ORF">GDO81_021087</name>
</gene>
<organism evidence="1 2">
    <name type="scientific">Engystomops pustulosus</name>
    <name type="common">Tungara frog</name>
    <name type="synonym">Physalaemus pustulosus</name>
    <dbReference type="NCBI Taxonomy" id="76066"/>
    <lineage>
        <taxon>Eukaryota</taxon>
        <taxon>Metazoa</taxon>
        <taxon>Chordata</taxon>
        <taxon>Craniata</taxon>
        <taxon>Vertebrata</taxon>
        <taxon>Euteleostomi</taxon>
        <taxon>Amphibia</taxon>
        <taxon>Batrachia</taxon>
        <taxon>Anura</taxon>
        <taxon>Neobatrachia</taxon>
        <taxon>Hyloidea</taxon>
        <taxon>Leptodactylidae</taxon>
        <taxon>Leiuperinae</taxon>
        <taxon>Engystomops</taxon>
    </lineage>
</organism>
<accession>A0AAV6Z772</accession>
<proteinExistence type="predicted"/>
<protein>
    <submittedName>
        <fullName evidence="1">Uncharacterized protein</fullName>
    </submittedName>
</protein>
<dbReference type="Proteomes" id="UP000824782">
    <property type="component" value="Unassembled WGS sequence"/>
</dbReference>
<reference evidence="1" key="1">
    <citation type="thesis" date="2020" institute="ProQuest LLC" country="789 East Eisenhower Parkway, Ann Arbor, MI, USA">
        <title>Comparative Genomics and Chromosome Evolution.</title>
        <authorList>
            <person name="Mudd A.B."/>
        </authorList>
    </citation>
    <scope>NUCLEOTIDE SEQUENCE</scope>
    <source>
        <strain evidence="1">237g6f4</strain>
        <tissue evidence="1">Blood</tissue>
    </source>
</reference>
<dbReference type="AlphaFoldDB" id="A0AAV6Z772"/>
<comment type="caution">
    <text evidence="1">The sequence shown here is derived from an EMBL/GenBank/DDBJ whole genome shotgun (WGS) entry which is preliminary data.</text>
</comment>
<sequence>MYTPGIGWHFPSRGHPWPMQCSVISEHLLVVGLLQCVSLGNSYEYLHKGVVEVLPSCTPCGVCGVTAAPPSAPPCPGAAPGSGYYRRIRGKGITPDGLDYSSP</sequence>
<evidence type="ECO:0000313" key="1">
    <source>
        <dbReference type="EMBL" id="KAG8545314.1"/>
    </source>
</evidence>
<keyword evidence="2" id="KW-1185">Reference proteome</keyword>
<evidence type="ECO:0000313" key="2">
    <source>
        <dbReference type="Proteomes" id="UP000824782"/>
    </source>
</evidence>
<dbReference type="EMBL" id="WNYA01001684">
    <property type="protein sequence ID" value="KAG8545314.1"/>
    <property type="molecule type" value="Genomic_DNA"/>
</dbReference>
<name>A0AAV6Z772_ENGPU</name>